<feature type="region of interest" description="Disordered" evidence="1">
    <location>
        <begin position="72"/>
        <end position="91"/>
    </location>
</feature>
<evidence type="ECO:0000313" key="2">
    <source>
        <dbReference type="EMBL" id="MBJ6727775.1"/>
    </source>
</evidence>
<accession>A0A8J7M314</accession>
<dbReference type="Proteomes" id="UP000636888">
    <property type="component" value="Unassembled WGS sequence"/>
</dbReference>
<keyword evidence="3" id="KW-1185">Reference proteome</keyword>
<dbReference type="AlphaFoldDB" id="A0A8J7M314"/>
<name>A0A8J7M314_9BACT</name>
<gene>
    <name evidence="2" type="ORF">JFN93_23960</name>
</gene>
<dbReference type="RefSeq" id="WP_199386915.1">
    <property type="nucleotide sequence ID" value="NZ_JAEMHM010000029.1"/>
</dbReference>
<evidence type="ECO:0000256" key="1">
    <source>
        <dbReference type="SAM" id="MobiDB-lite"/>
    </source>
</evidence>
<sequence length="91" mass="10237">MTTAIREERLQELAESSYRILKETYRGLGTLRELIKELHDSCLSGDGPDFDKVAAMTLTFDEVYGELERYLRPEVDPDSADDAAMPEAPPS</sequence>
<protein>
    <submittedName>
        <fullName evidence="2">Uncharacterized protein</fullName>
    </submittedName>
</protein>
<evidence type="ECO:0000313" key="3">
    <source>
        <dbReference type="Proteomes" id="UP000636888"/>
    </source>
</evidence>
<organism evidence="2 3">
    <name type="scientific">Geomesophilobacter sediminis</name>
    <dbReference type="NCBI Taxonomy" id="2798584"/>
    <lineage>
        <taxon>Bacteria</taxon>
        <taxon>Pseudomonadati</taxon>
        <taxon>Thermodesulfobacteriota</taxon>
        <taxon>Desulfuromonadia</taxon>
        <taxon>Geobacterales</taxon>
        <taxon>Geobacteraceae</taxon>
        <taxon>Geomesophilobacter</taxon>
    </lineage>
</organism>
<dbReference type="EMBL" id="JAEMHM010000029">
    <property type="protein sequence ID" value="MBJ6727775.1"/>
    <property type="molecule type" value="Genomic_DNA"/>
</dbReference>
<proteinExistence type="predicted"/>
<reference evidence="2" key="1">
    <citation type="submission" date="2020-12" db="EMBL/GenBank/DDBJ databases">
        <title>Geomonas sp. Red875, isolated from river sediment.</title>
        <authorList>
            <person name="Xu Z."/>
            <person name="Zhang Z."/>
            <person name="Masuda Y."/>
            <person name="Itoh H."/>
            <person name="Senoo K."/>
        </authorList>
    </citation>
    <scope>NUCLEOTIDE SEQUENCE</scope>
    <source>
        <strain evidence="2">Red875</strain>
    </source>
</reference>
<comment type="caution">
    <text evidence="2">The sequence shown here is derived from an EMBL/GenBank/DDBJ whole genome shotgun (WGS) entry which is preliminary data.</text>
</comment>